<comment type="caution">
    <text evidence="2">The sequence shown here is derived from an EMBL/GenBank/DDBJ whole genome shotgun (WGS) entry which is preliminary data.</text>
</comment>
<dbReference type="PANTHER" id="PTHR13271:SF145">
    <property type="entry name" value="SET DOMAIN-CONTAINING PROTEIN"/>
    <property type="match status" value="1"/>
</dbReference>
<protein>
    <recommendedName>
        <fullName evidence="1">SET domain-containing protein</fullName>
    </recommendedName>
</protein>
<feature type="domain" description="SET" evidence="1">
    <location>
        <begin position="22"/>
        <end position="262"/>
    </location>
</feature>
<dbReference type="InterPro" id="IPR046341">
    <property type="entry name" value="SET_dom_sf"/>
</dbReference>
<dbReference type="Gene3D" id="3.90.1410.10">
    <property type="entry name" value="set domain protein methyltransferase, domain 1"/>
    <property type="match status" value="1"/>
</dbReference>
<dbReference type="InterPro" id="IPR001214">
    <property type="entry name" value="SET_dom"/>
</dbReference>
<dbReference type="PROSITE" id="PS50280">
    <property type="entry name" value="SET"/>
    <property type="match status" value="1"/>
</dbReference>
<dbReference type="Proteomes" id="UP000604046">
    <property type="component" value="Unassembled WGS sequence"/>
</dbReference>
<name>A0A812QTI9_9DINO</name>
<dbReference type="SUPFAM" id="SSF82199">
    <property type="entry name" value="SET domain"/>
    <property type="match status" value="1"/>
</dbReference>
<reference evidence="2" key="1">
    <citation type="submission" date="2021-02" db="EMBL/GenBank/DDBJ databases">
        <authorList>
            <person name="Dougan E. K."/>
            <person name="Rhodes N."/>
            <person name="Thang M."/>
            <person name="Chan C."/>
        </authorList>
    </citation>
    <scope>NUCLEOTIDE SEQUENCE</scope>
</reference>
<dbReference type="EMBL" id="CAJNDS010002268">
    <property type="protein sequence ID" value="CAE7402734.1"/>
    <property type="molecule type" value="Genomic_DNA"/>
</dbReference>
<evidence type="ECO:0000313" key="3">
    <source>
        <dbReference type="Proteomes" id="UP000604046"/>
    </source>
</evidence>
<organism evidence="2 3">
    <name type="scientific">Symbiodinium natans</name>
    <dbReference type="NCBI Taxonomy" id="878477"/>
    <lineage>
        <taxon>Eukaryota</taxon>
        <taxon>Sar</taxon>
        <taxon>Alveolata</taxon>
        <taxon>Dinophyceae</taxon>
        <taxon>Suessiales</taxon>
        <taxon>Symbiodiniaceae</taxon>
        <taxon>Symbiodinium</taxon>
    </lineage>
</organism>
<dbReference type="AlphaFoldDB" id="A0A812QTI9"/>
<dbReference type="OrthoDB" id="42889at2759"/>
<keyword evidence="3" id="KW-1185">Reference proteome</keyword>
<dbReference type="PANTHER" id="PTHR13271">
    <property type="entry name" value="UNCHARACTERIZED PUTATIVE METHYLTRANSFERASE"/>
    <property type="match status" value="1"/>
</dbReference>
<dbReference type="InterPro" id="IPR050600">
    <property type="entry name" value="SETD3_SETD6_MTase"/>
</dbReference>
<dbReference type="CDD" id="cd10527">
    <property type="entry name" value="SET_LSMT"/>
    <property type="match status" value="1"/>
</dbReference>
<sequence>MSSADGPARIAALETWIREHGGRICEAASVVEADGYRGVFAHEGLPADTDFCRIPLKLLITESLAEASLPFGPELRMAAEQLMPSAAGLLLLTALLLQDSAPQAAKAPLGTGAQSFFAPYYQALPVEVQHMPAFWPAEHWLHASLRGSHLERLVKARRHSLGLEFSLLQSQAGKHLSVEWEDFLWCRCMVSSRAYSLPVDGSSHQRCLVPWADLLNHGQGDHLLARYGFQSARDEDEGCPGHFLMRITRPVAEGQEVFQTYGDKTNPTLFVDYGFCLQQGRSITSVNVIPPTCDEHSTAVEREAHAKFWQLAGGRPGRRTLTVEVDESGWRRLLPLLRAANAGEGAACEGPCDVRLETLAWAAFRKLCQEGVMRLTSGEDVLRSQQPSAWEILAAETCAQALQEEIALLRFFMSLGDRALCCLEGSTAPSSPEESRLSQEASFSEYLTQLEQLRSTTT</sequence>
<proteinExistence type="predicted"/>
<dbReference type="GO" id="GO:0016279">
    <property type="term" value="F:protein-lysine N-methyltransferase activity"/>
    <property type="evidence" value="ECO:0007669"/>
    <property type="project" value="TreeGrafter"/>
</dbReference>
<gene>
    <name evidence="2" type="ORF">SNAT2548_LOCUS21915</name>
</gene>
<accession>A0A812QTI9</accession>
<evidence type="ECO:0000313" key="2">
    <source>
        <dbReference type="EMBL" id="CAE7402734.1"/>
    </source>
</evidence>
<evidence type="ECO:0000259" key="1">
    <source>
        <dbReference type="PROSITE" id="PS50280"/>
    </source>
</evidence>